<dbReference type="Proteomes" id="UP000223606">
    <property type="component" value="Chromosome 1"/>
</dbReference>
<organism evidence="1 2">
    <name type="scientific">Hartmannibacter diazotrophicus</name>
    <dbReference type="NCBI Taxonomy" id="1482074"/>
    <lineage>
        <taxon>Bacteria</taxon>
        <taxon>Pseudomonadati</taxon>
        <taxon>Pseudomonadota</taxon>
        <taxon>Alphaproteobacteria</taxon>
        <taxon>Hyphomicrobiales</taxon>
        <taxon>Pleomorphomonadaceae</taxon>
        <taxon>Hartmannibacter</taxon>
    </lineage>
</organism>
<dbReference type="Pfam" id="PF01042">
    <property type="entry name" value="Ribonuc_L-PSP"/>
    <property type="match status" value="1"/>
</dbReference>
<reference evidence="2" key="1">
    <citation type="submission" date="2017-09" db="EMBL/GenBank/DDBJ databases">
        <title>Genome sequence of Nannocystis excedens DSM 71.</title>
        <authorList>
            <person name="Blom J."/>
        </authorList>
    </citation>
    <scope>NUCLEOTIDE SEQUENCE [LARGE SCALE GENOMIC DNA]</scope>
    <source>
        <strain evidence="2">type strain: E19</strain>
    </source>
</reference>
<proteinExistence type="predicted"/>
<dbReference type="GO" id="GO:0016787">
    <property type="term" value="F:hydrolase activity"/>
    <property type="evidence" value="ECO:0007669"/>
    <property type="project" value="UniProtKB-KW"/>
</dbReference>
<dbReference type="InterPro" id="IPR006175">
    <property type="entry name" value="YjgF/YER057c/UK114"/>
</dbReference>
<accession>A0A2C9DDK5</accession>
<dbReference type="AlphaFoldDB" id="A0A2C9DDK5"/>
<dbReference type="PANTHER" id="PTHR47328:SF1">
    <property type="entry name" value="RUTC FAMILY PROTEIN YOAB"/>
    <property type="match status" value="1"/>
</dbReference>
<keyword evidence="1" id="KW-0378">Hydrolase</keyword>
<sequence>MQSINAKSPATVDLGVRIGYMQQTIPSRLTSFLQLEFPMAITRFDKGPRMSQAVVHGNMVYLAGQTAENGATVADQTAEILAKIDALLARAGTDKSHLLQATIWLSDMATFDEMNKVWEAWVDPDNPPARATGEVKLAAPRYLVEIIIVATLP</sequence>
<dbReference type="KEGG" id="hdi:HDIA_4698"/>
<dbReference type="SUPFAM" id="SSF55298">
    <property type="entry name" value="YjgF-like"/>
    <property type="match status" value="1"/>
</dbReference>
<gene>
    <name evidence="1" type="primary">yabJ_3</name>
    <name evidence="1" type="ORF">HDIA_4698</name>
</gene>
<name>A0A2C9DDK5_9HYPH</name>
<dbReference type="PANTHER" id="PTHR47328">
    <property type="match status" value="1"/>
</dbReference>
<dbReference type="Gene3D" id="3.30.1330.40">
    <property type="entry name" value="RutC-like"/>
    <property type="match status" value="1"/>
</dbReference>
<evidence type="ECO:0000313" key="1">
    <source>
        <dbReference type="EMBL" id="SON58239.1"/>
    </source>
</evidence>
<dbReference type="InterPro" id="IPR035709">
    <property type="entry name" value="YoaB-like"/>
</dbReference>
<protein>
    <submittedName>
        <fullName evidence="1">Enamine/imine deaminase</fullName>
        <ecNumber evidence="1">3.5.4.-</ecNumber>
    </submittedName>
</protein>
<dbReference type="InterPro" id="IPR035959">
    <property type="entry name" value="RutC-like_sf"/>
</dbReference>
<keyword evidence="2" id="KW-1185">Reference proteome</keyword>
<dbReference type="EC" id="3.5.4.-" evidence="1"/>
<dbReference type="EMBL" id="LT960614">
    <property type="protein sequence ID" value="SON58239.1"/>
    <property type="molecule type" value="Genomic_DNA"/>
</dbReference>
<dbReference type="CDD" id="cd06150">
    <property type="entry name" value="YjgF_YER057c_UK114_like_2"/>
    <property type="match status" value="1"/>
</dbReference>
<evidence type="ECO:0000313" key="2">
    <source>
        <dbReference type="Proteomes" id="UP000223606"/>
    </source>
</evidence>